<evidence type="ECO:0000256" key="4">
    <source>
        <dbReference type="ARBA" id="ARBA00022844"/>
    </source>
</evidence>
<proteinExistence type="inferred from homology"/>
<evidence type="ECO:0000256" key="7">
    <source>
        <dbReference type="ARBA" id="ARBA00035110"/>
    </source>
</evidence>
<dbReference type="KEGG" id="vg:80399012"/>
<evidence type="ECO:0000256" key="6">
    <source>
        <dbReference type="ARBA" id="ARBA00023296"/>
    </source>
</evidence>
<evidence type="ECO:0000313" key="8">
    <source>
        <dbReference type="EMBL" id="DAD52571.1"/>
    </source>
</evidence>
<dbReference type="Proteomes" id="UP000682099">
    <property type="component" value="Segment"/>
</dbReference>
<dbReference type="Pfam" id="PF03863">
    <property type="entry name" value="Phage_mat-A"/>
    <property type="match status" value="1"/>
</dbReference>
<keyword evidence="3" id="KW-1161">Viral attachment to host cell</keyword>
<keyword evidence="6" id="KW-1160">Virus entry into host cell</keyword>
<reference evidence="8" key="1">
    <citation type="submission" date="2020-09" db="EMBL/GenBank/DDBJ databases">
        <title>Leviviricetes taxonomy.</title>
        <authorList>
            <person name="Stockdale S.R."/>
            <person name="Callanan J."/>
            <person name="Adriaenssens E.M."/>
            <person name="Kuhn J.H."/>
            <person name="Rumnieks J."/>
            <person name="Shkoporov A."/>
            <person name="Draper L.A."/>
            <person name="Ross P."/>
            <person name="Hill C."/>
        </authorList>
    </citation>
    <scope>NUCLEOTIDE SEQUENCE</scope>
</reference>
<protein>
    <submittedName>
        <fullName evidence="8">Maturation protein</fullName>
    </submittedName>
</protein>
<dbReference type="RefSeq" id="YP_010769870.1">
    <property type="nucleotide sequence ID" value="NC_074096.1"/>
</dbReference>
<comment type="subcellular location">
    <subcellularLocation>
        <location evidence="1">Virion</location>
    </subcellularLocation>
</comment>
<dbReference type="EMBL" id="BK014143">
    <property type="protein sequence ID" value="DAD52571.1"/>
    <property type="molecule type" value="Genomic_RNA"/>
</dbReference>
<evidence type="ECO:0000256" key="1">
    <source>
        <dbReference type="ARBA" id="ARBA00004328"/>
    </source>
</evidence>
<accession>A0A8S5L4V3</accession>
<dbReference type="GeneID" id="80399012"/>
<sequence>MTTRSYTKGTATTELQESGSAIGADGKYETFQGKQRLKWNNYETTKWSVRRTKGVSPVYGDIWRASICFPGSSFPTANDLLTLQSRLSEKVKGHNFNLAVSAAQGKQTVDMVRNAVFSIGGAITDLKKGKFASAARRFGVAQRPSKLSEKDISGRWLELQYGWLPLISDVYEAAKAFESLTSDARVNTVTESIQKQWRGNASCEPVNYSCYGNVQENARYIYEMTETLSVPRSLGLTDPLSVAWELIPYSFVVDWFVPIGDYLANLNVIPKLQGRFLLVHTRRFSGSSIEINAKPYKYTVRPTSSCKYIYMKRTVSASLTVPKPVFNSIPDAMSPSRIYNAIALVTQRLR</sequence>
<dbReference type="InterPro" id="IPR005563">
    <property type="entry name" value="A_protein"/>
</dbReference>
<evidence type="ECO:0000256" key="5">
    <source>
        <dbReference type="ARBA" id="ARBA00023104"/>
    </source>
</evidence>
<keyword evidence="4" id="KW-0946">Virion</keyword>
<dbReference type="GO" id="GO:0044423">
    <property type="term" value="C:virion component"/>
    <property type="evidence" value="ECO:0007669"/>
    <property type="project" value="UniProtKB-KW"/>
</dbReference>
<name>A0A8S5L4V3_9VIRU</name>
<evidence type="ECO:0000256" key="3">
    <source>
        <dbReference type="ARBA" id="ARBA00022804"/>
    </source>
</evidence>
<organism evidence="8 9">
    <name type="scientific">ssRNA phage SRR6960509_7</name>
    <dbReference type="NCBI Taxonomy" id="2786534"/>
    <lineage>
        <taxon>Viruses</taxon>
        <taxon>Riboviria</taxon>
        <taxon>Orthornavirae</taxon>
        <taxon>Lenarviricota</taxon>
        <taxon>Leviviricetes</taxon>
        <taxon>Norzivirales</taxon>
        <taxon>Fiersviridae</taxon>
        <taxon>Sholavirus</taxon>
        <taxon>Sholavirus sp. 'caenihabitans'</taxon>
    </lineage>
</organism>
<evidence type="ECO:0000256" key="2">
    <source>
        <dbReference type="ARBA" id="ARBA00022581"/>
    </source>
</evidence>
<gene>
    <name evidence="8" type="primary">SRR6960509_7_3</name>
</gene>
<keyword evidence="5" id="KW-1175">Viral attachment to host cell pilus</keyword>
<dbReference type="GO" id="GO:0039666">
    <property type="term" value="P:virion attachment to host cell pilus"/>
    <property type="evidence" value="ECO:0007669"/>
    <property type="project" value="UniProtKB-KW"/>
</dbReference>
<evidence type="ECO:0000313" key="9">
    <source>
        <dbReference type="Proteomes" id="UP000682099"/>
    </source>
</evidence>
<comment type="similarity">
    <text evidence="7">Belongs to the Leviviricetes maturation protein family.</text>
</comment>
<keyword evidence="2" id="KW-0945">Host-virus interaction</keyword>